<evidence type="ECO:0000256" key="15">
    <source>
        <dbReference type="RuleBase" id="RU361169"/>
    </source>
</evidence>
<keyword evidence="8" id="KW-0119">Carbohydrate metabolism</keyword>
<keyword evidence="9 15" id="KW-0326">Glycosidase</keyword>
<dbReference type="Proteomes" id="UP001215151">
    <property type="component" value="Unassembled WGS sequence"/>
</dbReference>
<evidence type="ECO:0000256" key="6">
    <source>
        <dbReference type="ARBA" id="ARBA00023157"/>
    </source>
</evidence>
<comment type="subcellular location">
    <subcellularLocation>
        <location evidence="1">Secreted</location>
    </subcellularLocation>
</comment>
<dbReference type="EMBL" id="JAPEVG010000075">
    <property type="protein sequence ID" value="KAJ8487658.1"/>
    <property type="molecule type" value="Genomic_DNA"/>
</dbReference>
<dbReference type="SUPFAM" id="SSF51126">
    <property type="entry name" value="Pectin lyase-like"/>
    <property type="match status" value="1"/>
</dbReference>
<keyword evidence="7" id="KW-0325">Glycoprotein</keyword>
<gene>
    <name evidence="16" type="ORF">ONZ51_g4054</name>
</gene>
<evidence type="ECO:0000256" key="10">
    <source>
        <dbReference type="ARBA" id="ARBA00023316"/>
    </source>
</evidence>
<organism evidence="16 17">
    <name type="scientific">Trametes cubensis</name>
    <dbReference type="NCBI Taxonomy" id="1111947"/>
    <lineage>
        <taxon>Eukaryota</taxon>
        <taxon>Fungi</taxon>
        <taxon>Dikarya</taxon>
        <taxon>Basidiomycota</taxon>
        <taxon>Agaricomycotina</taxon>
        <taxon>Agaricomycetes</taxon>
        <taxon>Polyporales</taxon>
        <taxon>Polyporaceae</taxon>
        <taxon>Trametes</taxon>
    </lineage>
</organism>
<keyword evidence="10" id="KW-0961">Cell wall biogenesis/degradation</keyword>
<evidence type="ECO:0000256" key="2">
    <source>
        <dbReference type="ARBA" id="ARBA00008834"/>
    </source>
</evidence>
<comment type="caution">
    <text evidence="16">The sequence shown here is derived from an EMBL/GenBank/DDBJ whole genome shotgun (WGS) entry which is preliminary data.</text>
</comment>
<dbReference type="Gene3D" id="2.160.20.10">
    <property type="entry name" value="Single-stranded right-handed beta-helix, Pectin lyase-like"/>
    <property type="match status" value="1"/>
</dbReference>
<dbReference type="PANTHER" id="PTHR31736">
    <property type="match status" value="1"/>
</dbReference>
<accession>A0AAD7TXM3</accession>
<comment type="function">
    <text evidence="12">Specific in hydrolyzing the terminal glycosidic bond of polygalacturonic acid and oligogalacturonates.</text>
</comment>
<comment type="catalytic activity">
    <reaction evidence="14">
        <text>[(1-&gt;4)-alpha-D-galacturonosyl](n) + H2O = alpha-D-galacturonate + [(1-&gt;4)-alpha-D-galacturonosyl](n-1)</text>
        <dbReference type="Rhea" id="RHEA:14117"/>
        <dbReference type="Rhea" id="RHEA-COMP:14570"/>
        <dbReference type="Rhea" id="RHEA-COMP:14572"/>
        <dbReference type="ChEBI" id="CHEBI:15377"/>
        <dbReference type="ChEBI" id="CHEBI:58658"/>
        <dbReference type="ChEBI" id="CHEBI:140523"/>
        <dbReference type="EC" id="3.2.1.67"/>
    </reaction>
</comment>
<keyword evidence="3" id="KW-0964">Secreted</keyword>
<evidence type="ECO:0000256" key="5">
    <source>
        <dbReference type="ARBA" id="ARBA00022801"/>
    </source>
</evidence>
<dbReference type="InterPro" id="IPR012334">
    <property type="entry name" value="Pectin_lyas_fold"/>
</dbReference>
<evidence type="ECO:0000256" key="14">
    <source>
        <dbReference type="ARBA" id="ARBA00048766"/>
    </source>
</evidence>
<dbReference type="PANTHER" id="PTHR31736:SF12">
    <property type="entry name" value="EXO-POLYGALACTURONASE, PUTATIVE-RELATED"/>
    <property type="match status" value="1"/>
</dbReference>
<evidence type="ECO:0000256" key="11">
    <source>
        <dbReference type="ARBA" id="ARBA00023326"/>
    </source>
</evidence>
<dbReference type="GO" id="GO:0047911">
    <property type="term" value="F:galacturan 1,4-alpha-galacturonidase activity"/>
    <property type="evidence" value="ECO:0007669"/>
    <property type="project" value="UniProtKB-EC"/>
</dbReference>
<dbReference type="GO" id="GO:0071555">
    <property type="term" value="P:cell wall organization"/>
    <property type="evidence" value="ECO:0007669"/>
    <property type="project" value="UniProtKB-KW"/>
</dbReference>
<keyword evidence="6" id="KW-1015">Disulfide bond</keyword>
<evidence type="ECO:0000256" key="12">
    <source>
        <dbReference type="ARBA" id="ARBA00037312"/>
    </source>
</evidence>
<comment type="similarity">
    <text evidence="2 15">Belongs to the glycosyl hydrolase 28 family.</text>
</comment>
<sequence length="394" mass="42748">MIQTSITKVEAAIARCGHFGTTVFGPGQYNITRKMTWDLVSSRVDMHGYLNFKPDPEYWLNANNTYRVIFIQDQASWFVITGHDFIVDAHASGGINGNGQTWWSFYGNRSRSDGDGRPVSLTLSNVTRGVIKDFRIEAQPFWCNAIADSKEVVYDGMYCNATNQDPLYAGQNSSVVPNTDGINTYRSDQVSLLRFDITCGDDCLAIKGNSTNIVAKDITCRGGNGIAFGSLGQYVDLPDIVDNVVMEDIKMIRLDPQVQPNMVSGVYLKTWTGTVHGSPPTGGGGGGGFVSNVVAKRVSLDRVTVPIHLYQTNGGHSGDEPSKLQFSNLTFNDWTGTSLRNTIVDIECSAAVPCPNIRFHDVDIAPPNGTAPSYKCINVASEFGLPACNATGTS</sequence>
<dbReference type="AlphaFoldDB" id="A0AAD7TXM3"/>
<evidence type="ECO:0000256" key="9">
    <source>
        <dbReference type="ARBA" id="ARBA00023295"/>
    </source>
</evidence>
<evidence type="ECO:0000256" key="4">
    <source>
        <dbReference type="ARBA" id="ARBA00022729"/>
    </source>
</evidence>
<evidence type="ECO:0000256" key="13">
    <source>
        <dbReference type="ARBA" id="ARBA00038933"/>
    </source>
</evidence>
<dbReference type="EC" id="3.2.1.67" evidence="13"/>
<reference evidence="16" key="1">
    <citation type="submission" date="2022-11" db="EMBL/GenBank/DDBJ databases">
        <title>Genome Sequence of Cubamyces cubensis.</title>
        <authorList>
            <person name="Buettner E."/>
        </authorList>
    </citation>
    <scope>NUCLEOTIDE SEQUENCE</scope>
    <source>
        <strain evidence="16">MPL-01</strain>
    </source>
</reference>
<dbReference type="Pfam" id="PF00295">
    <property type="entry name" value="Glyco_hydro_28"/>
    <property type="match status" value="1"/>
</dbReference>
<keyword evidence="17" id="KW-1185">Reference proteome</keyword>
<evidence type="ECO:0000256" key="3">
    <source>
        <dbReference type="ARBA" id="ARBA00022525"/>
    </source>
</evidence>
<dbReference type="GO" id="GO:0004650">
    <property type="term" value="F:polygalacturonase activity"/>
    <property type="evidence" value="ECO:0007669"/>
    <property type="project" value="InterPro"/>
</dbReference>
<keyword evidence="11" id="KW-0624">Polysaccharide degradation</keyword>
<evidence type="ECO:0000256" key="7">
    <source>
        <dbReference type="ARBA" id="ARBA00023180"/>
    </source>
</evidence>
<keyword evidence="4" id="KW-0732">Signal</keyword>
<evidence type="ECO:0000313" key="17">
    <source>
        <dbReference type="Proteomes" id="UP001215151"/>
    </source>
</evidence>
<name>A0AAD7TXM3_9APHY</name>
<dbReference type="GO" id="GO:0000272">
    <property type="term" value="P:polysaccharide catabolic process"/>
    <property type="evidence" value="ECO:0007669"/>
    <property type="project" value="UniProtKB-KW"/>
</dbReference>
<keyword evidence="5 15" id="KW-0378">Hydrolase</keyword>
<dbReference type="GO" id="GO:0005576">
    <property type="term" value="C:extracellular region"/>
    <property type="evidence" value="ECO:0007669"/>
    <property type="project" value="UniProtKB-SubCell"/>
</dbReference>
<dbReference type="InterPro" id="IPR011050">
    <property type="entry name" value="Pectin_lyase_fold/virulence"/>
</dbReference>
<evidence type="ECO:0000256" key="8">
    <source>
        <dbReference type="ARBA" id="ARBA00023277"/>
    </source>
</evidence>
<evidence type="ECO:0000313" key="16">
    <source>
        <dbReference type="EMBL" id="KAJ8487658.1"/>
    </source>
</evidence>
<protein>
    <recommendedName>
        <fullName evidence="13">galacturonan 1,4-alpha-galacturonidase</fullName>
        <ecNumber evidence="13">3.2.1.67</ecNumber>
    </recommendedName>
</protein>
<dbReference type="InterPro" id="IPR000743">
    <property type="entry name" value="Glyco_hydro_28"/>
</dbReference>
<proteinExistence type="inferred from homology"/>
<evidence type="ECO:0000256" key="1">
    <source>
        <dbReference type="ARBA" id="ARBA00004613"/>
    </source>
</evidence>